<gene>
    <name evidence="13 17" type="primary">dnaJ</name>
    <name evidence="17" type="ORF">GCM10010916_29660</name>
</gene>
<dbReference type="SMART" id="SM00271">
    <property type="entry name" value="DnaJ"/>
    <property type="match status" value="1"/>
</dbReference>
<feature type="binding site" evidence="13">
    <location>
        <position position="147"/>
    </location>
    <ligand>
        <name>Zn(2+)</name>
        <dbReference type="ChEBI" id="CHEBI:29105"/>
        <label>1</label>
    </ligand>
</feature>
<dbReference type="Pfam" id="PF00684">
    <property type="entry name" value="DnaJ_CXXCXGXG"/>
    <property type="match status" value="1"/>
</dbReference>
<dbReference type="CDD" id="cd10747">
    <property type="entry name" value="DnaJ_C"/>
    <property type="match status" value="1"/>
</dbReference>
<dbReference type="PROSITE" id="PS51188">
    <property type="entry name" value="ZF_CR"/>
    <property type="match status" value="1"/>
</dbReference>
<evidence type="ECO:0000256" key="13">
    <source>
        <dbReference type="HAMAP-Rule" id="MF_01152"/>
    </source>
</evidence>
<evidence type="ECO:0000256" key="3">
    <source>
        <dbReference type="ARBA" id="ARBA00022490"/>
    </source>
</evidence>
<dbReference type="CDD" id="cd06257">
    <property type="entry name" value="DnaJ"/>
    <property type="match status" value="1"/>
</dbReference>
<comment type="subcellular location">
    <subcellularLocation>
        <location evidence="1 13">Cytoplasm</location>
    </subcellularLocation>
</comment>
<dbReference type="GO" id="GO:0009408">
    <property type="term" value="P:response to heat"/>
    <property type="evidence" value="ECO:0007669"/>
    <property type="project" value="InterPro"/>
</dbReference>
<dbReference type="PRINTS" id="PR00625">
    <property type="entry name" value="JDOMAIN"/>
</dbReference>
<dbReference type="Gene3D" id="2.60.260.20">
    <property type="entry name" value="Urease metallochaperone UreE, N-terminal domain"/>
    <property type="match status" value="2"/>
</dbReference>
<dbReference type="SUPFAM" id="SSF57938">
    <property type="entry name" value="DnaJ/Hsp40 cysteine-rich domain"/>
    <property type="match status" value="1"/>
</dbReference>
<dbReference type="HAMAP" id="MF_01152">
    <property type="entry name" value="DnaJ"/>
    <property type="match status" value="1"/>
</dbReference>
<keyword evidence="10 13" id="KW-0143">Chaperone</keyword>
<reference evidence="17" key="1">
    <citation type="journal article" date="2014" name="Int. J. Syst. Evol. Microbiol.">
        <title>Complete genome sequence of Corynebacterium casei LMG S-19264T (=DSM 44701T), isolated from a smear-ripened cheese.</title>
        <authorList>
            <consortium name="US DOE Joint Genome Institute (JGI-PGF)"/>
            <person name="Walter F."/>
            <person name="Albersmeier A."/>
            <person name="Kalinowski J."/>
            <person name="Ruckert C."/>
        </authorList>
    </citation>
    <scope>NUCLEOTIDE SEQUENCE</scope>
    <source>
        <strain evidence="17">CGMCC 1.12987</strain>
    </source>
</reference>
<comment type="subunit">
    <text evidence="2 13">Homodimer.</text>
</comment>
<feature type="repeat" description="CXXCXGXG motif" evidence="13">
    <location>
        <begin position="201"/>
        <end position="208"/>
    </location>
</feature>
<reference evidence="17" key="2">
    <citation type="submission" date="2020-09" db="EMBL/GenBank/DDBJ databases">
        <authorList>
            <person name="Sun Q."/>
            <person name="Zhou Y."/>
        </authorList>
    </citation>
    <scope>NUCLEOTIDE SEQUENCE</scope>
    <source>
        <strain evidence="17">CGMCC 1.12987</strain>
    </source>
</reference>
<dbReference type="EMBL" id="BMGR01000009">
    <property type="protein sequence ID" value="GGG10823.1"/>
    <property type="molecule type" value="Genomic_DNA"/>
</dbReference>
<dbReference type="FunFam" id="1.10.287.110:FF:000031">
    <property type="entry name" value="Molecular chaperone DnaJ"/>
    <property type="match status" value="1"/>
</dbReference>
<keyword evidence="5 13" id="KW-0479">Metal-binding</keyword>
<dbReference type="InterPro" id="IPR001623">
    <property type="entry name" value="DnaJ_domain"/>
</dbReference>
<dbReference type="CDD" id="cd10719">
    <property type="entry name" value="DnaJ_zf"/>
    <property type="match status" value="1"/>
</dbReference>
<comment type="domain">
    <text evidence="13">The J domain is necessary and sufficient to stimulate DnaK ATPase activity. Zinc center 1 plays an important role in the autonomous, DnaK-independent chaperone activity of DnaJ. Zinc center 2 is essential for interaction with DnaK and for DnaJ activity.</text>
</comment>
<dbReference type="Gene3D" id="1.10.287.110">
    <property type="entry name" value="DnaJ domain"/>
    <property type="match status" value="1"/>
</dbReference>
<evidence type="ECO:0000256" key="10">
    <source>
        <dbReference type="ARBA" id="ARBA00023186"/>
    </source>
</evidence>
<dbReference type="PROSITE" id="PS00636">
    <property type="entry name" value="DNAJ_1"/>
    <property type="match status" value="1"/>
</dbReference>
<evidence type="ECO:0000256" key="2">
    <source>
        <dbReference type="ARBA" id="ARBA00011738"/>
    </source>
</evidence>
<evidence type="ECO:0000256" key="6">
    <source>
        <dbReference type="ARBA" id="ARBA00022737"/>
    </source>
</evidence>
<keyword evidence="18" id="KW-1185">Reference proteome</keyword>
<comment type="similarity">
    <text evidence="11 13">Belongs to the DnaJ family.</text>
</comment>
<dbReference type="FunFam" id="2.60.260.20:FF:000004">
    <property type="entry name" value="Molecular chaperone DnaJ"/>
    <property type="match status" value="1"/>
</dbReference>
<evidence type="ECO:0000256" key="5">
    <source>
        <dbReference type="ARBA" id="ARBA00022723"/>
    </source>
</evidence>
<dbReference type="RefSeq" id="WP_188531841.1">
    <property type="nucleotide sequence ID" value="NZ_BMGR01000009.1"/>
</dbReference>
<organism evidence="17 18">
    <name type="scientific">Paenibacillus abyssi</name>
    <dbReference type="NCBI Taxonomy" id="1340531"/>
    <lineage>
        <taxon>Bacteria</taxon>
        <taxon>Bacillati</taxon>
        <taxon>Bacillota</taxon>
        <taxon>Bacilli</taxon>
        <taxon>Bacillales</taxon>
        <taxon>Paenibacillaceae</taxon>
        <taxon>Paenibacillus</taxon>
    </lineage>
</organism>
<keyword evidence="9 13" id="KW-0346">Stress response</keyword>
<feature type="repeat" description="CXXCXGXG motif" evidence="13">
    <location>
        <begin position="161"/>
        <end position="168"/>
    </location>
</feature>
<protein>
    <recommendedName>
        <fullName evidence="12 13">Chaperone protein DnaJ</fullName>
    </recommendedName>
</protein>
<dbReference type="SUPFAM" id="SSF46565">
    <property type="entry name" value="Chaperone J-domain"/>
    <property type="match status" value="1"/>
</dbReference>
<name>A0A917FW84_9BACL</name>
<comment type="caution">
    <text evidence="17">The sequence shown here is derived from an EMBL/GenBank/DDBJ whole genome shotgun (WGS) entry which is preliminary data.</text>
</comment>
<dbReference type="NCBIfam" id="NF008035">
    <property type="entry name" value="PRK10767.1"/>
    <property type="match status" value="1"/>
</dbReference>
<dbReference type="FunFam" id="2.10.230.10:FF:000002">
    <property type="entry name" value="Molecular chaperone DnaJ"/>
    <property type="match status" value="1"/>
</dbReference>
<keyword evidence="4 13" id="KW-0235">DNA replication</keyword>
<proteinExistence type="inferred from homology"/>
<dbReference type="AlphaFoldDB" id="A0A917FW84"/>
<feature type="domain" description="J" evidence="15">
    <location>
        <begin position="6"/>
        <end position="70"/>
    </location>
</feature>
<evidence type="ECO:0000313" key="18">
    <source>
        <dbReference type="Proteomes" id="UP000644756"/>
    </source>
</evidence>
<keyword evidence="6 13" id="KW-0677">Repeat</keyword>
<dbReference type="NCBIfam" id="NF010873">
    <property type="entry name" value="PRK14280.1"/>
    <property type="match status" value="1"/>
</dbReference>
<evidence type="ECO:0000256" key="14">
    <source>
        <dbReference type="PROSITE-ProRule" id="PRU00546"/>
    </source>
</evidence>
<feature type="repeat" description="CXXCXGXG motif" evidence="13">
    <location>
        <begin position="144"/>
        <end position="151"/>
    </location>
</feature>
<evidence type="ECO:0000313" key="17">
    <source>
        <dbReference type="EMBL" id="GGG10823.1"/>
    </source>
</evidence>
<dbReference type="InterPro" id="IPR036410">
    <property type="entry name" value="HSP_DnaJ_Cys-rich_dom_sf"/>
</dbReference>
<evidence type="ECO:0000256" key="11">
    <source>
        <dbReference type="ARBA" id="ARBA00061004"/>
    </source>
</evidence>
<feature type="binding site" evidence="13">
    <location>
        <position position="201"/>
    </location>
    <ligand>
        <name>Zn(2+)</name>
        <dbReference type="ChEBI" id="CHEBI:29105"/>
        <label>1</label>
    </ligand>
</feature>
<dbReference type="GO" id="GO:0006260">
    <property type="term" value="P:DNA replication"/>
    <property type="evidence" value="ECO:0007669"/>
    <property type="project" value="UniProtKB-KW"/>
</dbReference>
<sequence length="375" mass="41014">MAEKRDYYEVLGVGKDASDDDIKKSYRKLARQYHPDVNKAADAEQKFKEVKEAYDVLSDNQKRATYDRYGHVDPNQGFGGGGGGAGDFGGFGDIFDMFFGGGGGRRDPNAPQRGNDLQYTMTIEFKEAVFGKETDIQIPRTETCDTCSGSGAKPGTKPETCTICHGSGQQEVVQNTPFGRIVNRRACTNCSGTGKVIKEKCGTCHGAGKVKKQRKIHVRIPAGVDEGAQIRLSGEGESGVRGGPAGDLYIVIRVKSHEFFERDGDDIYCEVPLTFAQAALGDEIEIPTLTEKVKLKIPAGTQTGTYFRLKGKGVPRLRGYGQGDQHVKVTVVTPTKLSDEQKELLRQFSGTEGEATPQEHHETIFEKMKKAFRGE</sequence>
<evidence type="ECO:0000256" key="4">
    <source>
        <dbReference type="ARBA" id="ARBA00022705"/>
    </source>
</evidence>
<dbReference type="GO" id="GO:0005524">
    <property type="term" value="F:ATP binding"/>
    <property type="evidence" value="ECO:0007669"/>
    <property type="project" value="InterPro"/>
</dbReference>
<keyword evidence="8 13" id="KW-0862">Zinc</keyword>
<feature type="zinc finger region" description="CR-type" evidence="14">
    <location>
        <begin position="131"/>
        <end position="213"/>
    </location>
</feature>
<feature type="repeat" description="CXXCXGXG motif" evidence="13">
    <location>
        <begin position="187"/>
        <end position="194"/>
    </location>
</feature>
<evidence type="ECO:0000256" key="12">
    <source>
        <dbReference type="ARBA" id="ARBA00067609"/>
    </source>
</evidence>
<evidence type="ECO:0000256" key="7">
    <source>
        <dbReference type="ARBA" id="ARBA00022771"/>
    </source>
</evidence>
<feature type="domain" description="CR-type" evidence="16">
    <location>
        <begin position="131"/>
        <end position="213"/>
    </location>
</feature>
<dbReference type="GO" id="GO:0008270">
    <property type="term" value="F:zinc ion binding"/>
    <property type="evidence" value="ECO:0007669"/>
    <property type="project" value="UniProtKB-UniRule"/>
</dbReference>
<dbReference type="GO" id="GO:0005737">
    <property type="term" value="C:cytoplasm"/>
    <property type="evidence" value="ECO:0007669"/>
    <property type="project" value="UniProtKB-SubCell"/>
</dbReference>
<dbReference type="InterPro" id="IPR008971">
    <property type="entry name" value="HSP40/DnaJ_pept-bd"/>
</dbReference>
<dbReference type="GO" id="GO:0051082">
    <property type="term" value="F:unfolded protein binding"/>
    <property type="evidence" value="ECO:0007669"/>
    <property type="project" value="UniProtKB-UniRule"/>
</dbReference>
<keyword evidence="7 13" id="KW-0863">Zinc-finger</keyword>
<dbReference type="PANTHER" id="PTHR43096:SF48">
    <property type="entry name" value="CHAPERONE PROTEIN DNAJ"/>
    <property type="match status" value="1"/>
</dbReference>
<evidence type="ECO:0000256" key="8">
    <source>
        <dbReference type="ARBA" id="ARBA00022833"/>
    </source>
</evidence>
<dbReference type="InterPro" id="IPR002939">
    <property type="entry name" value="DnaJ_C"/>
</dbReference>
<dbReference type="GO" id="GO:0042026">
    <property type="term" value="P:protein refolding"/>
    <property type="evidence" value="ECO:0007669"/>
    <property type="project" value="TreeGrafter"/>
</dbReference>
<dbReference type="Pfam" id="PF00226">
    <property type="entry name" value="DnaJ"/>
    <property type="match status" value="1"/>
</dbReference>
<dbReference type="PROSITE" id="PS50076">
    <property type="entry name" value="DNAJ_2"/>
    <property type="match status" value="1"/>
</dbReference>
<evidence type="ECO:0000256" key="9">
    <source>
        <dbReference type="ARBA" id="ARBA00023016"/>
    </source>
</evidence>
<comment type="function">
    <text evidence="13">Participates actively in the response to hyperosmotic and heat shock by preventing the aggregation of stress-denatured proteins and by disaggregating proteins, also in an autonomous, DnaK-independent fashion. Unfolded proteins bind initially to DnaJ; upon interaction with the DnaJ-bound protein, DnaK hydrolyzes its bound ATP, resulting in the formation of a stable complex. GrpE releases ADP from DnaK; ATP binding to DnaK triggers the release of the substrate protein, thus completing the reaction cycle. Several rounds of ATP-dependent interactions between DnaJ, DnaK and GrpE are required for fully efficient folding. Also involved, together with DnaK and GrpE, in the DNA replication of plasmids through activation of initiation proteins.</text>
</comment>
<accession>A0A917FW84</accession>
<dbReference type="Pfam" id="PF01556">
    <property type="entry name" value="DnaJ_C"/>
    <property type="match status" value="1"/>
</dbReference>
<feature type="binding site" evidence="13">
    <location>
        <position position="164"/>
    </location>
    <ligand>
        <name>Zn(2+)</name>
        <dbReference type="ChEBI" id="CHEBI:29105"/>
        <label>2</label>
    </ligand>
</feature>
<feature type="binding site" evidence="13">
    <location>
        <position position="187"/>
    </location>
    <ligand>
        <name>Zn(2+)</name>
        <dbReference type="ChEBI" id="CHEBI:29105"/>
        <label>2</label>
    </ligand>
</feature>
<dbReference type="InterPro" id="IPR018253">
    <property type="entry name" value="DnaJ_domain_CS"/>
</dbReference>
<feature type="binding site" evidence="13">
    <location>
        <position position="190"/>
    </location>
    <ligand>
        <name>Zn(2+)</name>
        <dbReference type="ChEBI" id="CHEBI:29105"/>
        <label>2</label>
    </ligand>
</feature>
<dbReference type="NCBIfam" id="TIGR02349">
    <property type="entry name" value="DnaJ_bact"/>
    <property type="match status" value="1"/>
</dbReference>
<feature type="binding site" evidence="13">
    <location>
        <position position="204"/>
    </location>
    <ligand>
        <name>Zn(2+)</name>
        <dbReference type="ChEBI" id="CHEBI:29105"/>
        <label>1</label>
    </ligand>
</feature>
<dbReference type="SUPFAM" id="SSF49493">
    <property type="entry name" value="HSP40/DnaJ peptide-binding domain"/>
    <property type="match status" value="2"/>
</dbReference>
<dbReference type="PANTHER" id="PTHR43096">
    <property type="entry name" value="DNAJ HOMOLOG 1, MITOCHONDRIAL-RELATED"/>
    <property type="match status" value="1"/>
</dbReference>
<keyword evidence="3 13" id="KW-0963">Cytoplasm</keyword>
<dbReference type="GO" id="GO:0031072">
    <property type="term" value="F:heat shock protein binding"/>
    <property type="evidence" value="ECO:0007669"/>
    <property type="project" value="InterPro"/>
</dbReference>
<evidence type="ECO:0000259" key="16">
    <source>
        <dbReference type="PROSITE" id="PS51188"/>
    </source>
</evidence>
<evidence type="ECO:0000256" key="1">
    <source>
        <dbReference type="ARBA" id="ARBA00004496"/>
    </source>
</evidence>
<dbReference type="InterPro" id="IPR036869">
    <property type="entry name" value="J_dom_sf"/>
</dbReference>
<comment type="cofactor">
    <cofactor evidence="13">
        <name>Zn(2+)</name>
        <dbReference type="ChEBI" id="CHEBI:29105"/>
    </cofactor>
    <text evidence="13">Binds 2 Zn(2+) ions per monomer.</text>
</comment>
<feature type="binding site" evidence="13">
    <location>
        <position position="144"/>
    </location>
    <ligand>
        <name>Zn(2+)</name>
        <dbReference type="ChEBI" id="CHEBI:29105"/>
        <label>1</label>
    </ligand>
</feature>
<dbReference type="Gene3D" id="2.10.230.10">
    <property type="entry name" value="Heat shock protein DnaJ, cysteine-rich domain"/>
    <property type="match status" value="1"/>
</dbReference>
<dbReference type="Proteomes" id="UP000644756">
    <property type="component" value="Unassembled WGS sequence"/>
</dbReference>
<dbReference type="InterPro" id="IPR012724">
    <property type="entry name" value="DnaJ"/>
</dbReference>
<feature type="binding site" evidence="13">
    <location>
        <position position="161"/>
    </location>
    <ligand>
        <name>Zn(2+)</name>
        <dbReference type="ChEBI" id="CHEBI:29105"/>
        <label>2</label>
    </ligand>
</feature>
<dbReference type="InterPro" id="IPR001305">
    <property type="entry name" value="HSP_DnaJ_Cys-rich_dom"/>
</dbReference>
<evidence type="ECO:0000259" key="15">
    <source>
        <dbReference type="PROSITE" id="PS50076"/>
    </source>
</evidence>